<reference evidence="2" key="1">
    <citation type="journal article" date="2020" name="Cell">
        <title>Large-Scale Comparative Analyses of Tick Genomes Elucidate Their Genetic Diversity and Vector Capacities.</title>
        <authorList>
            <consortium name="Tick Genome and Microbiome Consortium (TIGMIC)"/>
            <person name="Jia N."/>
            <person name="Wang J."/>
            <person name="Shi W."/>
            <person name="Du L."/>
            <person name="Sun Y."/>
            <person name="Zhan W."/>
            <person name="Jiang J.F."/>
            <person name="Wang Q."/>
            <person name="Zhang B."/>
            <person name="Ji P."/>
            <person name="Bell-Sakyi L."/>
            <person name="Cui X.M."/>
            <person name="Yuan T.T."/>
            <person name="Jiang B.G."/>
            <person name="Yang W.F."/>
            <person name="Lam T.T."/>
            <person name="Chang Q.C."/>
            <person name="Ding S.J."/>
            <person name="Wang X.J."/>
            <person name="Zhu J.G."/>
            <person name="Ruan X.D."/>
            <person name="Zhao L."/>
            <person name="Wei J.T."/>
            <person name="Ye R.Z."/>
            <person name="Que T.C."/>
            <person name="Du C.H."/>
            <person name="Zhou Y.H."/>
            <person name="Cheng J.X."/>
            <person name="Dai P.F."/>
            <person name="Guo W.B."/>
            <person name="Han X.H."/>
            <person name="Huang E.J."/>
            <person name="Li L.F."/>
            <person name="Wei W."/>
            <person name="Gao Y.C."/>
            <person name="Liu J.Z."/>
            <person name="Shao H.Z."/>
            <person name="Wang X."/>
            <person name="Wang C.C."/>
            <person name="Yang T.C."/>
            <person name="Huo Q.B."/>
            <person name="Li W."/>
            <person name="Chen H.Y."/>
            <person name="Chen S.E."/>
            <person name="Zhou L.G."/>
            <person name="Ni X.B."/>
            <person name="Tian J.H."/>
            <person name="Sheng Y."/>
            <person name="Liu T."/>
            <person name="Pan Y.S."/>
            <person name="Xia L.Y."/>
            <person name="Li J."/>
            <person name="Zhao F."/>
            <person name="Cao W.C."/>
        </authorList>
    </citation>
    <scope>NUCLEOTIDE SEQUENCE</scope>
    <source>
        <strain evidence="2">Rsan-2018</strain>
    </source>
</reference>
<dbReference type="AlphaFoldDB" id="A0A9D4Q9T1"/>
<dbReference type="VEuPathDB" id="VectorBase:RSAN_030432"/>
<dbReference type="EMBL" id="JABSTV010001247">
    <property type="protein sequence ID" value="KAH7971914.1"/>
    <property type="molecule type" value="Genomic_DNA"/>
</dbReference>
<name>A0A9D4Q9T1_RHISA</name>
<sequence>MASKLAVVGALLAASLMGVCRAQLKDGCKIETLRSCGDDFVPYGRKTEVLSSGEAFVYRCGKLQEQLTCSKKFINTCVDGLTKVAATLAVDAFEEDVESICSVGSERHEAYVEAVGCMNSVGKKLNSCWRTFRGIVQKAIVKAPIKDVLPYTCCSYHDLVGCTDQSLTPCESTGGKEFALDLLQRVFGDAVNLVCNKYKKGSEACKALPKLPSLGAKDRKVDNYVELLVEAAGTIGHK</sequence>
<evidence type="ECO:0000313" key="3">
    <source>
        <dbReference type="Proteomes" id="UP000821837"/>
    </source>
</evidence>
<feature type="chain" id="PRO_5039175232" description="Secreted protein" evidence="1">
    <location>
        <begin position="23"/>
        <end position="238"/>
    </location>
</feature>
<feature type="signal peptide" evidence="1">
    <location>
        <begin position="1"/>
        <end position="22"/>
    </location>
</feature>
<keyword evidence="3" id="KW-1185">Reference proteome</keyword>
<accession>A0A9D4Q9T1</accession>
<gene>
    <name evidence="2" type="ORF">HPB52_003707</name>
</gene>
<dbReference type="Proteomes" id="UP000821837">
    <property type="component" value="Chromosome 11"/>
</dbReference>
<evidence type="ECO:0000313" key="2">
    <source>
        <dbReference type="EMBL" id="KAH7971914.1"/>
    </source>
</evidence>
<protein>
    <recommendedName>
        <fullName evidence="4">Secreted protein</fullName>
    </recommendedName>
</protein>
<organism evidence="2 3">
    <name type="scientific">Rhipicephalus sanguineus</name>
    <name type="common">Brown dog tick</name>
    <name type="synonym">Ixodes sanguineus</name>
    <dbReference type="NCBI Taxonomy" id="34632"/>
    <lineage>
        <taxon>Eukaryota</taxon>
        <taxon>Metazoa</taxon>
        <taxon>Ecdysozoa</taxon>
        <taxon>Arthropoda</taxon>
        <taxon>Chelicerata</taxon>
        <taxon>Arachnida</taxon>
        <taxon>Acari</taxon>
        <taxon>Parasitiformes</taxon>
        <taxon>Ixodida</taxon>
        <taxon>Ixodoidea</taxon>
        <taxon>Ixodidae</taxon>
        <taxon>Rhipicephalinae</taxon>
        <taxon>Rhipicephalus</taxon>
        <taxon>Rhipicephalus</taxon>
    </lineage>
</organism>
<keyword evidence="1" id="KW-0732">Signal</keyword>
<evidence type="ECO:0000256" key="1">
    <source>
        <dbReference type="SAM" id="SignalP"/>
    </source>
</evidence>
<reference evidence="2" key="2">
    <citation type="submission" date="2021-09" db="EMBL/GenBank/DDBJ databases">
        <authorList>
            <person name="Jia N."/>
            <person name="Wang J."/>
            <person name="Shi W."/>
            <person name="Du L."/>
            <person name="Sun Y."/>
            <person name="Zhan W."/>
            <person name="Jiang J."/>
            <person name="Wang Q."/>
            <person name="Zhang B."/>
            <person name="Ji P."/>
            <person name="Sakyi L.B."/>
            <person name="Cui X."/>
            <person name="Yuan T."/>
            <person name="Jiang B."/>
            <person name="Yang W."/>
            <person name="Lam T.T.-Y."/>
            <person name="Chang Q."/>
            <person name="Ding S."/>
            <person name="Wang X."/>
            <person name="Zhu J."/>
            <person name="Ruan X."/>
            <person name="Zhao L."/>
            <person name="Wei J."/>
            <person name="Que T."/>
            <person name="Du C."/>
            <person name="Cheng J."/>
            <person name="Dai P."/>
            <person name="Han X."/>
            <person name="Huang E."/>
            <person name="Gao Y."/>
            <person name="Liu J."/>
            <person name="Shao H."/>
            <person name="Ye R."/>
            <person name="Li L."/>
            <person name="Wei W."/>
            <person name="Wang X."/>
            <person name="Wang C."/>
            <person name="Huo Q."/>
            <person name="Li W."/>
            <person name="Guo W."/>
            <person name="Chen H."/>
            <person name="Chen S."/>
            <person name="Zhou L."/>
            <person name="Zhou L."/>
            <person name="Ni X."/>
            <person name="Tian J."/>
            <person name="Zhou Y."/>
            <person name="Sheng Y."/>
            <person name="Liu T."/>
            <person name="Pan Y."/>
            <person name="Xia L."/>
            <person name="Li J."/>
            <person name="Zhao F."/>
            <person name="Cao W."/>
        </authorList>
    </citation>
    <scope>NUCLEOTIDE SEQUENCE</scope>
    <source>
        <strain evidence="2">Rsan-2018</strain>
        <tissue evidence="2">Larvae</tissue>
    </source>
</reference>
<dbReference type="PANTHER" id="PTHR33964">
    <property type="entry name" value="RE45066P-RELATED"/>
    <property type="match status" value="1"/>
</dbReference>
<comment type="caution">
    <text evidence="2">The sequence shown here is derived from an EMBL/GenBank/DDBJ whole genome shotgun (WGS) entry which is preliminary data.</text>
</comment>
<evidence type="ECO:0008006" key="4">
    <source>
        <dbReference type="Google" id="ProtNLM"/>
    </source>
</evidence>
<dbReference type="PANTHER" id="PTHR33964:SF1">
    <property type="entry name" value="RE45066P"/>
    <property type="match status" value="1"/>
</dbReference>
<proteinExistence type="predicted"/>